<evidence type="ECO:0000313" key="3">
    <source>
        <dbReference type="Proteomes" id="UP001073227"/>
    </source>
</evidence>
<dbReference type="RefSeq" id="WP_267654621.1">
    <property type="nucleotide sequence ID" value="NZ_JAOVZR010000001.1"/>
</dbReference>
<organism evidence="2 3">
    <name type="scientific">Hoeflea algicola</name>
    <dbReference type="NCBI Taxonomy" id="2983763"/>
    <lineage>
        <taxon>Bacteria</taxon>
        <taxon>Pseudomonadati</taxon>
        <taxon>Pseudomonadota</taxon>
        <taxon>Alphaproteobacteria</taxon>
        <taxon>Hyphomicrobiales</taxon>
        <taxon>Rhizobiaceae</taxon>
        <taxon>Hoeflea</taxon>
    </lineage>
</organism>
<protein>
    <submittedName>
        <fullName evidence="2">Uncharacterized protein</fullName>
    </submittedName>
</protein>
<name>A0ABT3ZBD5_9HYPH</name>
<evidence type="ECO:0000313" key="2">
    <source>
        <dbReference type="EMBL" id="MCY0149113.1"/>
    </source>
</evidence>
<feature type="transmembrane region" description="Helical" evidence="1">
    <location>
        <begin position="31"/>
        <end position="48"/>
    </location>
</feature>
<proteinExistence type="predicted"/>
<reference evidence="2" key="1">
    <citation type="submission" date="2022-10" db="EMBL/GenBank/DDBJ databases">
        <title>Hoeflea sp. G2-23, isolated from marine algae.</title>
        <authorList>
            <person name="Kristyanto S."/>
            <person name="Kim J.M."/>
            <person name="Jeon C.O."/>
        </authorList>
    </citation>
    <scope>NUCLEOTIDE SEQUENCE</scope>
    <source>
        <strain evidence="2">G2-23</strain>
    </source>
</reference>
<keyword evidence="1" id="KW-0812">Transmembrane</keyword>
<dbReference type="EMBL" id="JAOVZR010000001">
    <property type="protein sequence ID" value="MCY0149113.1"/>
    <property type="molecule type" value="Genomic_DNA"/>
</dbReference>
<keyword evidence="1" id="KW-0472">Membrane</keyword>
<evidence type="ECO:0000256" key="1">
    <source>
        <dbReference type="SAM" id="Phobius"/>
    </source>
</evidence>
<comment type="caution">
    <text evidence="2">The sequence shown here is derived from an EMBL/GenBank/DDBJ whole genome shotgun (WGS) entry which is preliminary data.</text>
</comment>
<sequence length="59" mass="6943">MARKLICSKPSYSRNIEAKEREIDTNNASKWQFLGIIGYGIDILMWMAERWLLPWKGRG</sequence>
<keyword evidence="3" id="KW-1185">Reference proteome</keyword>
<accession>A0ABT3ZBD5</accession>
<gene>
    <name evidence="2" type="ORF">OEG84_15705</name>
</gene>
<dbReference type="Proteomes" id="UP001073227">
    <property type="component" value="Unassembled WGS sequence"/>
</dbReference>
<keyword evidence="1" id="KW-1133">Transmembrane helix</keyword>